<sequence>MVSIPNDGMTLSETYDTCVKYIEKMRLPLAVEVEHFDTETITLVQDGINKNPIVNREKADSVSAFMY</sequence>
<name>A0A0C1RMK4_9CYAN</name>
<organism evidence="1">
    <name type="scientific">Tolypothrix bouteillei VB521301</name>
    <dbReference type="NCBI Taxonomy" id="1479485"/>
    <lineage>
        <taxon>Bacteria</taxon>
        <taxon>Bacillati</taxon>
        <taxon>Cyanobacteriota</taxon>
        <taxon>Cyanophyceae</taxon>
        <taxon>Nostocales</taxon>
        <taxon>Tolypothrichaceae</taxon>
        <taxon>Tolypothrix</taxon>
    </lineage>
</organism>
<protein>
    <submittedName>
        <fullName evidence="1">Uncharacterized protein</fullName>
    </submittedName>
</protein>
<gene>
    <name evidence="1" type="ORF">DA73_0207360</name>
</gene>
<dbReference type="STRING" id="1479485.DA73_0207360"/>
<accession>A0A0C1RMK4</accession>
<dbReference type="EMBL" id="JHEG02000019">
    <property type="protein sequence ID" value="KIE13200.1"/>
    <property type="molecule type" value="Genomic_DNA"/>
</dbReference>
<comment type="caution">
    <text evidence="1">The sequence shown here is derived from an EMBL/GenBank/DDBJ whole genome shotgun (WGS) entry which is preliminary data.</text>
</comment>
<dbReference type="AlphaFoldDB" id="A0A0C1RMK4"/>
<proteinExistence type="predicted"/>
<evidence type="ECO:0000313" key="1">
    <source>
        <dbReference type="EMBL" id="KIE13200.1"/>
    </source>
</evidence>
<reference evidence="1" key="1">
    <citation type="journal article" date="2015" name="Genome Announc.">
        <title>Draft Genome Sequence of Tolypothrix boutellei Strain VB521301.</title>
        <authorList>
            <person name="Chandrababunaidu M.M."/>
            <person name="Singh D."/>
            <person name="Sen D."/>
            <person name="Bhan S."/>
            <person name="Das S."/>
            <person name="Gupta A."/>
            <person name="Adhikary S.P."/>
            <person name="Tripathy S."/>
        </authorList>
    </citation>
    <scope>NUCLEOTIDE SEQUENCE</scope>
    <source>
        <strain evidence="1">VB521301</strain>
    </source>
</reference>